<evidence type="ECO:0000313" key="5">
    <source>
        <dbReference type="Proteomes" id="UP000183832"/>
    </source>
</evidence>
<accession>A0A1J1I633</accession>
<dbReference type="PANTHER" id="PTHR21683">
    <property type="entry name" value="COILED-COIL DOMAIN-CONTAINING PROTEIN 42 LIKE-2-LIKE-RELATED"/>
    <property type="match status" value="1"/>
</dbReference>
<dbReference type="STRING" id="568069.A0A1J1I633"/>
<dbReference type="InterPro" id="IPR025252">
    <property type="entry name" value="DUF4200"/>
</dbReference>
<protein>
    <submittedName>
        <fullName evidence="4">CLUMA_CG009109, isoform A</fullName>
    </submittedName>
</protein>
<name>A0A1J1I633_9DIPT</name>
<evidence type="ECO:0000259" key="3">
    <source>
        <dbReference type="Pfam" id="PF13863"/>
    </source>
</evidence>
<reference evidence="4 5" key="1">
    <citation type="submission" date="2015-04" db="EMBL/GenBank/DDBJ databases">
        <authorList>
            <person name="Syromyatnikov M.Y."/>
            <person name="Popov V.N."/>
        </authorList>
    </citation>
    <scope>NUCLEOTIDE SEQUENCE [LARGE SCALE GENOMIC DNA]</scope>
</reference>
<evidence type="ECO:0000256" key="1">
    <source>
        <dbReference type="ARBA" id="ARBA00023054"/>
    </source>
</evidence>
<proteinExistence type="predicted"/>
<feature type="coiled-coil region" evidence="2">
    <location>
        <begin position="225"/>
        <end position="252"/>
    </location>
</feature>
<keyword evidence="5" id="KW-1185">Reference proteome</keyword>
<dbReference type="EMBL" id="CVRI01000042">
    <property type="protein sequence ID" value="CRK95651.1"/>
    <property type="molecule type" value="Genomic_DNA"/>
</dbReference>
<dbReference type="GO" id="GO:0005856">
    <property type="term" value="C:cytoskeleton"/>
    <property type="evidence" value="ECO:0007669"/>
    <property type="project" value="UniProtKB-ARBA"/>
</dbReference>
<dbReference type="AlphaFoldDB" id="A0A1J1I633"/>
<gene>
    <name evidence="4" type="ORF">CLUMA_CG009109</name>
</gene>
<organism evidence="4 5">
    <name type="scientific">Clunio marinus</name>
    <dbReference type="NCBI Taxonomy" id="568069"/>
    <lineage>
        <taxon>Eukaryota</taxon>
        <taxon>Metazoa</taxon>
        <taxon>Ecdysozoa</taxon>
        <taxon>Arthropoda</taxon>
        <taxon>Hexapoda</taxon>
        <taxon>Insecta</taxon>
        <taxon>Pterygota</taxon>
        <taxon>Neoptera</taxon>
        <taxon>Endopterygota</taxon>
        <taxon>Diptera</taxon>
        <taxon>Nematocera</taxon>
        <taxon>Chironomoidea</taxon>
        <taxon>Chironomidae</taxon>
        <taxon>Clunio</taxon>
    </lineage>
</organism>
<sequence length="347" mass="40815">MPRKKPTLQLGVYGSFDINPEKAVTSYFESKLQTDLIFKKPCWDVPREGLQHEALENERKFIELSTQQEVFQKKAAIQKKINEKKIDDMHDTQLQLRDKFIKVNDFIKECVEKTVRTETQIEKELKQQKMLNEEIKEISSDLNELLTFEEKFKGVIKELQHYENVFNEVIETSGTYESFEDLMSRSDALMLAQVEIAEREQELIKDIELIRQKILKSTFEASQKIIELNTELARIERTYNNAKAEAMKWEITLSRTKDYIADNEKETITLMDSIQHLYQLLAERNDEKVKLKKYDISGQLDYIHEEIEVLEDIIKRAHHKMAKEGMSLLGEGTNRFLNPDKETNLSN</sequence>
<evidence type="ECO:0000313" key="4">
    <source>
        <dbReference type="EMBL" id="CRK95651.1"/>
    </source>
</evidence>
<dbReference type="PANTHER" id="PTHR21683:SF2">
    <property type="entry name" value="COILED-COIL DOMAIN-CONTAINING PROTEIN 42 LIKE-2-LIKE"/>
    <property type="match status" value="1"/>
</dbReference>
<dbReference type="InterPro" id="IPR051147">
    <property type="entry name" value="CFAP_domain-containing"/>
</dbReference>
<feature type="domain" description="DUF4200" evidence="3">
    <location>
        <begin position="55"/>
        <end position="171"/>
    </location>
</feature>
<keyword evidence="1 2" id="KW-0175">Coiled coil</keyword>
<dbReference type="Pfam" id="PF13863">
    <property type="entry name" value="DUF4200"/>
    <property type="match status" value="1"/>
</dbReference>
<evidence type="ECO:0000256" key="2">
    <source>
        <dbReference type="SAM" id="Coils"/>
    </source>
</evidence>
<dbReference type="OrthoDB" id="10264298at2759"/>
<dbReference type="Proteomes" id="UP000183832">
    <property type="component" value="Unassembled WGS sequence"/>
</dbReference>